<dbReference type="Proteomes" id="UP001153069">
    <property type="component" value="Unassembled WGS sequence"/>
</dbReference>
<evidence type="ECO:0000313" key="3">
    <source>
        <dbReference type="Proteomes" id="UP001153069"/>
    </source>
</evidence>
<dbReference type="AlphaFoldDB" id="A0A9N8HE63"/>
<keyword evidence="3" id="KW-1185">Reference proteome</keyword>
<proteinExistence type="predicted"/>
<accession>A0A9N8HE63</accession>
<feature type="compositionally biased region" description="Polar residues" evidence="1">
    <location>
        <begin position="39"/>
        <end position="51"/>
    </location>
</feature>
<sequence>MLALEAATRGLQKKRGSCPPWLMSPSVAQMAQKKRQKQSHQPCDTAETPNAITFVPDDGKNMELPTSPPPIIRVASSSGNPGYSLGMESLSLGSYPNPTAVVSPTNICVNASSTSPEANGRIAFQRFRGISPDADSHGGTSIKEIGGYGLKSLGKMEIDEEGGGATMEDLEMIANLFGS</sequence>
<dbReference type="EMBL" id="CAICTM010000389">
    <property type="protein sequence ID" value="CAB9509457.1"/>
    <property type="molecule type" value="Genomic_DNA"/>
</dbReference>
<feature type="region of interest" description="Disordered" evidence="1">
    <location>
        <begin position="1"/>
        <end position="61"/>
    </location>
</feature>
<evidence type="ECO:0000256" key="1">
    <source>
        <dbReference type="SAM" id="MobiDB-lite"/>
    </source>
</evidence>
<evidence type="ECO:0000313" key="2">
    <source>
        <dbReference type="EMBL" id="CAB9509457.1"/>
    </source>
</evidence>
<organism evidence="2 3">
    <name type="scientific">Seminavis robusta</name>
    <dbReference type="NCBI Taxonomy" id="568900"/>
    <lineage>
        <taxon>Eukaryota</taxon>
        <taxon>Sar</taxon>
        <taxon>Stramenopiles</taxon>
        <taxon>Ochrophyta</taxon>
        <taxon>Bacillariophyta</taxon>
        <taxon>Bacillariophyceae</taxon>
        <taxon>Bacillariophycidae</taxon>
        <taxon>Naviculales</taxon>
        <taxon>Naviculaceae</taxon>
        <taxon>Seminavis</taxon>
    </lineage>
</organism>
<reference evidence="2" key="1">
    <citation type="submission" date="2020-06" db="EMBL/GenBank/DDBJ databases">
        <authorList>
            <consortium name="Plant Systems Biology data submission"/>
        </authorList>
    </citation>
    <scope>NUCLEOTIDE SEQUENCE</scope>
    <source>
        <strain evidence="2">D6</strain>
    </source>
</reference>
<protein>
    <submittedName>
        <fullName evidence="2">Uncharacterized protein</fullName>
    </submittedName>
</protein>
<comment type="caution">
    <text evidence="2">The sequence shown here is derived from an EMBL/GenBank/DDBJ whole genome shotgun (WGS) entry which is preliminary data.</text>
</comment>
<gene>
    <name evidence="2" type="ORF">SEMRO_390_G132930.2</name>
</gene>
<name>A0A9N8HE63_9STRA</name>